<keyword evidence="2" id="KW-1185">Reference proteome</keyword>
<protein>
    <recommendedName>
        <fullName evidence="3">DUF342 domain-containing protein</fullName>
    </recommendedName>
</protein>
<sequence length="210" mass="21641">MTYERRLDKLGQDFAELKRMVRQLMTHAPLGHSSVSEGALRILSDEGLIVGEPGSESGSARVYGLVFVDGLVDIVGNLRVLGDGTITAGNVVIEGDLIRVGDDIEIDAATNQIRVADMLIDPSDGGQVTFPGGATVSGGSTGGVELRQGDYSAIVTSGGVSVGREGRAVSVTEAGIQMLGAPTGNPGPEYPAGVYYRDPFGFVSVASGAE</sequence>
<evidence type="ECO:0008006" key="3">
    <source>
        <dbReference type="Google" id="ProtNLM"/>
    </source>
</evidence>
<reference evidence="1 2" key="1">
    <citation type="submission" date="2023-05" db="EMBL/GenBank/DDBJ databases">
        <title>Microbacterium dauci sp.nov., Isolated from Carrot Rhizosphere Soil.</title>
        <authorList>
            <person name="Xiao Z."/>
            <person name="Zheng J."/>
        </authorList>
    </citation>
    <scope>NUCLEOTIDE SEQUENCE [LARGE SCALE GENOMIC DNA]</scope>
    <source>
        <strain evidence="1 2">LX3-4</strain>
    </source>
</reference>
<comment type="caution">
    <text evidence="1">The sequence shown here is derived from an EMBL/GenBank/DDBJ whole genome shotgun (WGS) entry which is preliminary data.</text>
</comment>
<evidence type="ECO:0000313" key="1">
    <source>
        <dbReference type="EMBL" id="MDJ1113796.1"/>
    </source>
</evidence>
<evidence type="ECO:0000313" key="2">
    <source>
        <dbReference type="Proteomes" id="UP001321481"/>
    </source>
</evidence>
<gene>
    <name evidence="1" type="ORF">QNI14_04960</name>
</gene>
<dbReference type="RefSeq" id="WP_283715272.1">
    <property type="nucleotide sequence ID" value="NZ_JASJND010000003.1"/>
</dbReference>
<organism evidence="1 2">
    <name type="scientific">Microbacterium dauci</name>
    <dbReference type="NCBI Taxonomy" id="3048008"/>
    <lineage>
        <taxon>Bacteria</taxon>
        <taxon>Bacillati</taxon>
        <taxon>Actinomycetota</taxon>
        <taxon>Actinomycetes</taxon>
        <taxon>Micrococcales</taxon>
        <taxon>Microbacteriaceae</taxon>
        <taxon>Microbacterium</taxon>
    </lineage>
</organism>
<dbReference type="EMBL" id="JASJND010000003">
    <property type="protein sequence ID" value="MDJ1113796.1"/>
    <property type="molecule type" value="Genomic_DNA"/>
</dbReference>
<accession>A0ABT6ZCA9</accession>
<dbReference type="Proteomes" id="UP001321481">
    <property type="component" value="Unassembled WGS sequence"/>
</dbReference>
<proteinExistence type="predicted"/>
<name>A0ABT6ZCA9_9MICO</name>